<name>A0A645DCE3_9ZZZZ</name>
<sequence>MRRRAKNCLFFSLAVLAVQVKAEQFAFIGRVVTNQLGRCQRTALDQAGKADQLTKFAFQV</sequence>
<dbReference type="AlphaFoldDB" id="A0A645DCE3"/>
<evidence type="ECO:0000313" key="1">
    <source>
        <dbReference type="EMBL" id="MPM86865.1"/>
    </source>
</evidence>
<organism evidence="1">
    <name type="scientific">bioreactor metagenome</name>
    <dbReference type="NCBI Taxonomy" id="1076179"/>
    <lineage>
        <taxon>unclassified sequences</taxon>
        <taxon>metagenomes</taxon>
        <taxon>ecological metagenomes</taxon>
    </lineage>
</organism>
<dbReference type="EMBL" id="VSSQ01034806">
    <property type="protein sequence ID" value="MPM86865.1"/>
    <property type="molecule type" value="Genomic_DNA"/>
</dbReference>
<comment type="caution">
    <text evidence="1">The sequence shown here is derived from an EMBL/GenBank/DDBJ whole genome shotgun (WGS) entry which is preliminary data.</text>
</comment>
<proteinExistence type="predicted"/>
<protein>
    <submittedName>
        <fullName evidence="1">Uncharacterized protein</fullName>
    </submittedName>
</protein>
<accession>A0A645DCE3</accession>
<gene>
    <name evidence="1" type="ORF">SDC9_133957</name>
</gene>
<reference evidence="1" key="1">
    <citation type="submission" date="2019-08" db="EMBL/GenBank/DDBJ databases">
        <authorList>
            <person name="Kucharzyk K."/>
            <person name="Murdoch R.W."/>
            <person name="Higgins S."/>
            <person name="Loffler F."/>
        </authorList>
    </citation>
    <scope>NUCLEOTIDE SEQUENCE</scope>
</reference>